<reference evidence="3" key="1">
    <citation type="journal article" date="2016" name="Insect Biochem. Mol. Biol.">
        <title>Multifaceted biological insights from a draft genome sequence of the tobacco hornworm moth, Manduca sexta.</title>
        <authorList>
            <person name="Kanost M.R."/>
            <person name="Arrese E.L."/>
            <person name="Cao X."/>
            <person name="Chen Y.R."/>
            <person name="Chellapilla S."/>
            <person name="Goldsmith M.R."/>
            <person name="Grosse-Wilde E."/>
            <person name="Heckel D.G."/>
            <person name="Herndon N."/>
            <person name="Jiang H."/>
            <person name="Papanicolaou A."/>
            <person name="Qu J."/>
            <person name="Soulages J.L."/>
            <person name="Vogel H."/>
            <person name="Walters J."/>
            <person name="Waterhouse R.M."/>
            <person name="Ahn S.J."/>
            <person name="Almeida F.C."/>
            <person name="An C."/>
            <person name="Aqrawi P."/>
            <person name="Bretschneider A."/>
            <person name="Bryant W.B."/>
            <person name="Bucks S."/>
            <person name="Chao H."/>
            <person name="Chevignon G."/>
            <person name="Christen J.M."/>
            <person name="Clarke D.F."/>
            <person name="Dittmer N.T."/>
            <person name="Ferguson L.C.F."/>
            <person name="Garavelou S."/>
            <person name="Gordon K.H.J."/>
            <person name="Gunaratna R.T."/>
            <person name="Han Y."/>
            <person name="Hauser F."/>
            <person name="He Y."/>
            <person name="Heidel-Fischer H."/>
            <person name="Hirsh A."/>
            <person name="Hu Y."/>
            <person name="Jiang H."/>
            <person name="Kalra D."/>
            <person name="Klinner C."/>
            <person name="Konig C."/>
            <person name="Kovar C."/>
            <person name="Kroll A.R."/>
            <person name="Kuwar S.S."/>
            <person name="Lee S.L."/>
            <person name="Lehman R."/>
            <person name="Li K."/>
            <person name="Li Z."/>
            <person name="Liang H."/>
            <person name="Lovelace S."/>
            <person name="Lu Z."/>
            <person name="Mansfield J.H."/>
            <person name="McCulloch K.J."/>
            <person name="Mathew T."/>
            <person name="Morton B."/>
            <person name="Muzny D.M."/>
            <person name="Neunemann D."/>
            <person name="Ongeri F."/>
            <person name="Pauchet Y."/>
            <person name="Pu L.L."/>
            <person name="Pyrousis I."/>
            <person name="Rao X.J."/>
            <person name="Redding A."/>
            <person name="Roesel C."/>
            <person name="Sanchez-Gracia A."/>
            <person name="Schaack S."/>
            <person name="Shukla A."/>
            <person name="Tetreau G."/>
            <person name="Wang Y."/>
            <person name="Xiong G.H."/>
            <person name="Traut W."/>
            <person name="Walsh T.K."/>
            <person name="Worley K.C."/>
            <person name="Wu D."/>
            <person name="Wu W."/>
            <person name="Wu Y.Q."/>
            <person name="Zhang X."/>
            <person name="Zou Z."/>
            <person name="Zucker H."/>
            <person name="Briscoe A.D."/>
            <person name="Burmester T."/>
            <person name="Clem R.J."/>
            <person name="Feyereisen R."/>
            <person name="Grimmelikhuijzen C.J.P."/>
            <person name="Hamodrakas S.J."/>
            <person name="Hansson B.S."/>
            <person name="Huguet E."/>
            <person name="Jermiin L.S."/>
            <person name="Lan Q."/>
            <person name="Lehman H.K."/>
            <person name="Lorenzen M."/>
            <person name="Merzendorfer H."/>
            <person name="Michalopoulos I."/>
            <person name="Morton D.B."/>
            <person name="Muthukrishnan S."/>
            <person name="Oakeshott J.G."/>
            <person name="Palmer W."/>
            <person name="Park Y."/>
            <person name="Passarelli A.L."/>
            <person name="Rozas J."/>
            <person name="Schwartz L.M."/>
            <person name="Smith W."/>
            <person name="Southgate A."/>
            <person name="Vilcinskas A."/>
            <person name="Vogt R."/>
            <person name="Wang P."/>
            <person name="Werren J."/>
            <person name="Yu X.Q."/>
            <person name="Zhou J.J."/>
            <person name="Brown S.J."/>
            <person name="Scherer S.E."/>
            <person name="Richards S."/>
            <person name="Blissard G.W."/>
        </authorList>
    </citation>
    <scope>NUCLEOTIDE SEQUENCE</scope>
</reference>
<dbReference type="OrthoDB" id="6776666at2759"/>
<comment type="caution">
    <text evidence="3">The sequence shown here is derived from an EMBL/GenBank/DDBJ whole genome shotgun (WGS) entry which is preliminary data.</text>
</comment>
<gene>
    <name evidence="3" type="ORF">O3G_MSEX014857</name>
</gene>
<evidence type="ECO:0000256" key="1">
    <source>
        <dbReference type="SAM" id="Coils"/>
    </source>
</evidence>
<reference evidence="3" key="2">
    <citation type="submission" date="2020-12" db="EMBL/GenBank/DDBJ databases">
        <authorList>
            <person name="Kanost M."/>
        </authorList>
    </citation>
    <scope>NUCLEOTIDE SEQUENCE</scope>
</reference>
<feature type="region of interest" description="Disordered" evidence="2">
    <location>
        <begin position="28"/>
        <end position="83"/>
    </location>
</feature>
<evidence type="ECO:0000313" key="4">
    <source>
        <dbReference type="Proteomes" id="UP000791440"/>
    </source>
</evidence>
<keyword evidence="4" id="KW-1185">Reference proteome</keyword>
<evidence type="ECO:0000313" key="3">
    <source>
        <dbReference type="EMBL" id="KAG6464985.1"/>
    </source>
</evidence>
<feature type="coiled-coil region" evidence="1">
    <location>
        <begin position="342"/>
        <end position="370"/>
    </location>
</feature>
<dbReference type="EMBL" id="JH669316">
    <property type="protein sequence ID" value="KAG6464985.1"/>
    <property type="molecule type" value="Genomic_DNA"/>
</dbReference>
<proteinExistence type="predicted"/>
<feature type="region of interest" description="Disordered" evidence="2">
    <location>
        <begin position="384"/>
        <end position="413"/>
    </location>
</feature>
<keyword evidence="1" id="KW-0175">Coiled coil</keyword>
<dbReference type="Proteomes" id="UP000791440">
    <property type="component" value="Unassembled WGS sequence"/>
</dbReference>
<feature type="compositionally biased region" description="Low complexity" evidence="2">
    <location>
        <begin position="31"/>
        <end position="40"/>
    </location>
</feature>
<sequence length="413" mass="47866">MTSRKIEDLHEVLLQKLLSESGLECLKSAPESLESSTTSGESEEQVPCEEEEKPVPEIIIEEEEKPEKTEAIPEEQPDVFPTPSLRKLLPDKIRKIEEQNRIHVLPDEFKTDIDPTAIPRIAFTAQQKYIDALASIVGCTKYKSSLAEFWFLDTLANLLRRAQEDDMDRPTQAVLILWFCEWMKEMQHFDAADRKRMLKRFQDNMLSAAIFVAENDRLPSPDEAGVYYKTQETDDQGSRPATTESKHVVTFEGAAYECCLRDLTRIIHYIFDLFSTDYQYNLVRSVFTFTPEYTLIDAPYQIQNPKRLYAPLKAKPKKEKSPKKESKPPVKGKKKEADTEEYLALMELKAKEERELEELEEKEREEWNRRNQILPLVFAADDAFFDKYWPPPPPEPEPEPEPDTKGKGKGKKK</sequence>
<dbReference type="AlphaFoldDB" id="A0A921ZV35"/>
<organism evidence="3 4">
    <name type="scientific">Manduca sexta</name>
    <name type="common">Tobacco hawkmoth</name>
    <name type="synonym">Tobacco hornworm</name>
    <dbReference type="NCBI Taxonomy" id="7130"/>
    <lineage>
        <taxon>Eukaryota</taxon>
        <taxon>Metazoa</taxon>
        <taxon>Ecdysozoa</taxon>
        <taxon>Arthropoda</taxon>
        <taxon>Hexapoda</taxon>
        <taxon>Insecta</taxon>
        <taxon>Pterygota</taxon>
        <taxon>Neoptera</taxon>
        <taxon>Endopterygota</taxon>
        <taxon>Lepidoptera</taxon>
        <taxon>Glossata</taxon>
        <taxon>Ditrysia</taxon>
        <taxon>Bombycoidea</taxon>
        <taxon>Sphingidae</taxon>
        <taxon>Sphinginae</taxon>
        <taxon>Sphingini</taxon>
        <taxon>Manduca</taxon>
    </lineage>
</organism>
<accession>A0A921ZV35</accession>
<feature type="region of interest" description="Disordered" evidence="2">
    <location>
        <begin position="312"/>
        <end position="339"/>
    </location>
</feature>
<protein>
    <submittedName>
        <fullName evidence="3">Uncharacterized protein</fullName>
    </submittedName>
</protein>
<feature type="compositionally biased region" description="Acidic residues" evidence="2">
    <location>
        <begin position="41"/>
        <end position="52"/>
    </location>
</feature>
<name>A0A921ZV35_MANSE</name>
<evidence type="ECO:0000256" key="2">
    <source>
        <dbReference type="SAM" id="MobiDB-lite"/>
    </source>
</evidence>